<comment type="pathway">
    <text evidence="7">Cofactor biosynthesis; tetrahydrofolate biosynthesis; 4-aminobenzoate from chorismate: step 2/2.</text>
</comment>
<keyword evidence="4" id="KW-0663">Pyridoxal phosphate</keyword>
<dbReference type="Gene3D" id="3.20.10.10">
    <property type="entry name" value="D-amino Acid Aminotransferase, subunit A, domain 2"/>
    <property type="match status" value="1"/>
</dbReference>
<gene>
    <name evidence="10" type="primary">pabC</name>
    <name evidence="10" type="ORF">QU481_16490</name>
</gene>
<accession>A0ABT7XRP5</accession>
<evidence type="ECO:0000256" key="6">
    <source>
        <dbReference type="ARBA" id="ARBA00023239"/>
    </source>
</evidence>
<dbReference type="InterPro" id="IPR043131">
    <property type="entry name" value="BCAT-like_N"/>
</dbReference>
<evidence type="ECO:0000256" key="4">
    <source>
        <dbReference type="ARBA" id="ARBA00022898"/>
    </source>
</evidence>
<evidence type="ECO:0000256" key="1">
    <source>
        <dbReference type="ARBA" id="ARBA00001933"/>
    </source>
</evidence>
<dbReference type="InterPro" id="IPR001544">
    <property type="entry name" value="Aminotrans_IV"/>
</dbReference>
<dbReference type="CDD" id="cd01559">
    <property type="entry name" value="ADCL_like"/>
    <property type="match status" value="1"/>
</dbReference>
<dbReference type="InterPro" id="IPR043132">
    <property type="entry name" value="BCAT-like_C"/>
</dbReference>
<dbReference type="NCBIfam" id="TIGR03461">
    <property type="entry name" value="pabC_Proteo"/>
    <property type="match status" value="1"/>
</dbReference>
<comment type="similarity">
    <text evidence="2">Belongs to the class-IV pyridoxal-phosphate-dependent aminotransferase family.</text>
</comment>
<dbReference type="PANTHER" id="PTHR42743:SF2">
    <property type="entry name" value="AMINODEOXYCHORISMATE LYASE"/>
    <property type="match status" value="1"/>
</dbReference>
<evidence type="ECO:0000256" key="2">
    <source>
        <dbReference type="ARBA" id="ARBA00009320"/>
    </source>
</evidence>
<dbReference type="Proteomes" id="UP001168540">
    <property type="component" value="Unassembled WGS sequence"/>
</dbReference>
<keyword evidence="5" id="KW-0289">Folate biosynthesis</keyword>
<keyword evidence="11" id="KW-1185">Reference proteome</keyword>
<dbReference type="RefSeq" id="WP_289831123.1">
    <property type="nucleotide sequence ID" value="NZ_JAUEDK010000033.1"/>
</dbReference>
<dbReference type="EC" id="4.1.3.38" evidence="8"/>
<organism evidence="10 11">
    <name type="scientific">Crenobacter oryzisoli</name>
    <dbReference type="NCBI Taxonomy" id="3056844"/>
    <lineage>
        <taxon>Bacteria</taxon>
        <taxon>Pseudomonadati</taxon>
        <taxon>Pseudomonadota</taxon>
        <taxon>Betaproteobacteria</taxon>
        <taxon>Neisseriales</taxon>
        <taxon>Neisseriaceae</taxon>
        <taxon>Crenobacter</taxon>
    </lineage>
</organism>
<evidence type="ECO:0000313" key="11">
    <source>
        <dbReference type="Proteomes" id="UP001168540"/>
    </source>
</evidence>
<evidence type="ECO:0000256" key="5">
    <source>
        <dbReference type="ARBA" id="ARBA00022909"/>
    </source>
</evidence>
<evidence type="ECO:0000256" key="7">
    <source>
        <dbReference type="ARBA" id="ARBA00035633"/>
    </source>
</evidence>
<sequence>MMLINGLPADTVSAADRGLAYGDGVFRTIELVAGRPRLWRWHYARLRDDCRRLRLLCPDESLLLGELAVCSVNLERAVAKVVITRGVGKRGYAMPGDAMPTRIVSAAAWGGYPGTLAEHGVTVRVCELRLSRQPLLAGIKHLNRLENVLARSEWDDPAIFEGLLLDEDGRVTEGTMSNLFYVRDGVLCTPKLDFCGVSGALRAWLMAAASEAGCPVSETRPELTELLDADELFLGNSLLGVVPVAELAQRRWSAFPVTRHWQRRRLDEN</sequence>
<dbReference type="InterPro" id="IPR050571">
    <property type="entry name" value="Class-IV_PLP-Dep_Aminotrnsfr"/>
</dbReference>
<evidence type="ECO:0000256" key="8">
    <source>
        <dbReference type="ARBA" id="ARBA00035676"/>
    </source>
</evidence>
<dbReference type="Gene3D" id="3.30.470.10">
    <property type="match status" value="1"/>
</dbReference>
<reference evidence="10" key="1">
    <citation type="submission" date="2023-06" db="EMBL/GenBank/DDBJ databases">
        <authorList>
            <person name="Zhang S."/>
        </authorList>
    </citation>
    <scope>NUCLEOTIDE SEQUENCE</scope>
    <source>
        <strain evidence="10">SG2303</strain>
    </source>
</reference>
<evidence type="ECO:0000256" key="9">
    <source>
        <dbReference type="ARBA" id="ARBA00049529"/>
    </source>
</evidence>
<comment type="caution">
    <text evidence="10">The sequence shown here is derived from an EMBL/GenBank/DDBJ whole genome shotgun (WGS) entry which is preliminary data.</text>
</comment>
<comment type="catalytic activity">
    <reaction evidence="9">
        <text>4-amino-4-deoxychorismate = 4-aminobenzoate + pyruvate + H(+)</text>
        <dbReference type="Rhea" id="RHEA:16201"/>
        <dbReference type="ChEBI" id="CHEBI:15361"/>
        <dbReference type="ChEBI" id="CHEBI:15378"/>
        <dbReference type="ChEBI" id="CHEBI:17836"/>
        <dbReference type="ChEBI" id="CHEBI:58406"/>
        <dbReference type="EC" id="4.1.3.38"/>
    </reaction>
</comment>
<evidence type="ECO:0000256" key="3">
    <source>
        <dbReference type="ARBA" id="ARBA00011738"/>
    </source>
</evidence>
<protein>
    <recommendedName>
        <fullName evidence="8">aminodeoxychorismate lyase</fullName>
        <ecNumber evidence="8">4.1.3.38</ecNumber>
    </recommendedName>
</protein>
<comment type="subunit">
    <text evidence="3">Homodimer.</text>
</comment>
<dbReference type="PANTHER" id="PTHR42743">
    <property type="entry name" value="AMINO-ACID AMINOTRANSFERASE"/>
    <property type="match status" value="1"/>
</dbReference>
<name>A0ABT7XRP5_9NEIS</name>
<dbReference type="SUPFAM" id="SSF56752">
    <property type="entry name" value="D-aminoacid aminotransferase-like PLP-dependent enzymes"/>
    <property type="match status" value="1"/>
</dbReference>
<dbReference type="NCBIfam" id="NF004761">
    <property type="entry name" value="PRK06092.1"/>
    <property type="match status" value="1"/>
</dbReference>
<dbReference type="InterPro" id="IPR036038">
    <property type="entry name" value="Aminotransferase-like"/>
</dbReference>
<proteinExistence type="inferred from homology"/>
<keyword evidence="6 10" id="KW-0456">Lyase</keyword>
<comment type="cofactor">
    <cofactor evidence="1">
        <name>pyridoxal 5'-phosphate</name>
        <dbReference type="ChEBI" id="CHEBI:597326"/>
    </cofactor>
</comment>
<dbReference type="Pfam" id="PF01063">
    <property type="entry name" value="Aminotran_4"/>
    <property type="match status" value="1"/>
</dbReference>
<dbReference type="EMBL" id="JAUEDK010000033">
    <property type="protein sequence ID" value="MDN0076469.1"/>
    <property type="molecule type" value="Genomic_DNA"/>
</dbReference>
<dbReference type="GO" id="GO:0008696">
    <property type="term" value="F:4-amino-4-deoxychorismate lyase activity"/>
    <property type="evidence" value="ECO:0007669"/>
    <property type="project" value="UniProtKB-EC"/>
</dbReference>
<dbReference type="InterPro" id="IPR017824">
    <property type="entry name" value="Aminodeoxychorismate_lyase_IV"/>
</dbReference>
<evidence type="ECO:0000313" key="10">
    <source>
        <dbReference type="EMBL" id="MDN0076469.1"/>
    </source>
</evidence>